<evidence type="ECO:0000313" key="6">
    <source>
        <dbReference type="EMBL" id="CAE0374116.1"/>
    </source>
</evidence>
<dbReference type="GO" id="GO:0003723">
    <property type="term" value="F:RNA binding"/>
    <property type="evidence" value="ECO:0007669"/>
    <property type="project" value="UniProtKB-UniRule"/>
</dbReference>
<dbReference type="PANTHER" id="PTHR23236">
    <property type="entry name" value="EUKARYOTIC TRANSLATION INITIATION FACTOR 4B/4H"/>
    <property type="match status" value="1"/>
</dbReference>
<keyword evidence="1" id="KW-0677">Repeat</keyword>
<dbReference type="PROSITE" id="PS50102">
    <property type="entry name" value="RRM"/>
    <property type="match status" value="2"/>
</dbReference>
<name>A0A7S3NKN1_9STRA</name>
<dbReference type="Gene3D" id="3.30.70.330">
    <property type="match status" value="2"/>
</dbReference>
<dbReference type="EMBL" id="HBIJ01022776">
    <property type="protein sequence ID" value="CAE0374116.1"/>
    <property type="molecule type" value="Transcribed_RNA"/>
</dbReference>
<keyword evidence="4" id="KW-0175">Coiled coil</keyword>
<feature type="coiled-coil region" evidence="4">
    <location>
        <begin position="3"/>
        <end position="46"/>
    </location>
</feature>
<evidence type="ECO:0000256" key="1">
    <source>
        <dbReference type="ARBA" id="ARBA00022737"/>
    </source>
</evidence>
<dbReference type="InterPro" id="IPR000504">
    <property type="entry name" value="RRM_dom"/>
</dbReference>
<evidence type="ECO:0000256" key="4">
    <source>
        <dbReference type="SAM" id="Coils"/>
    </source>
</evidence>
<dbReference type="InterPro" id="IPR035979">
    <property type="entry name" value="RBD_domain_sf"/>
</dbReference>
<dbReference type="Pfam" id="PF00076">
    <property type="entry name" value="RRM_1"/>
    <property type="match status" value="2"/>
</dbReference>
<dbReference type="SUPFAM" id="SSF54928">
    <property type="entry name" value="RNA-binding domain, RBD"/>
    <property type="match status" value="2"/>
</dbReference>
<protein>
    <recommendedName>
        <fullName evidence="5">RRM domain-containing protein</fullName>
    </recommendedName>
</protein>
<sequence length="249" mass="28134">MKKQNVVKEVDDLRNELKRVREENELLALKAELAKTKKENKRLAKQVLTDDVACEVKENIVGDAPSQVRQCYIGGLPYAENEDSICKYFEKECGSVISVKLQMDNMNRFTGIAFVEFADDQGLEAALALDGLPFTPQPERILKVRIDKNVKRRPPPSREANSLTVYAGNLPFNMSKEQIRHLFESQLNASIVSIRYHTDANSGEFRGFCHIELTDESSLQRAVQADGIAVHGRQLRITHSTTGKKRSKM</sequence>
<feature type="domain" description="RRM" evidence="5">
    <location>
        <begin position="163"/>
        <end position="242"/>
    </location>
</feature>
<dbReference type="AlphaFoldDB" id="A0A7S3NKN1"/>
<dbReference type="InterPro" id="IPR012677">
    <property type="entry name" value="Nucleotide-bd_a/b_plait_sf"/>
</dbReference>
<proteinExistence type="predicted"/>
<keyword evidence="2 3" id="KW-0694">RNA-binding</keyword>
<dbReference type="PANTHER" id="PTHR23236:SF119">
    <property type="entry name" value="NUCLEAR RNA-BINDING PROTEIN SART-3"/>
    <property type="match status" value="1"/>
</dbReference>
<evidence type="ECO:0000259" key="5">
    <source>
        <dbReference type="PROSITE" id="PS50102"/>
    </source>
</evidence>
<evidence type="ECO:0000256" key="3">
    <source>
        <dbReference type="PROSITE-ProRule" id="PRU00176"/>
    </source>
</evidence>
<gene>
    <name evidence="6" type="ORF">ALAG00032_LOCUS14919</name>
</gene>
<dbReference type="SMART" id="SM00360">
    <property type="entry name" value="RRM"/>
    <property type="match status" value="2"/>
</dbReference>
<accession>A0A7S3NKN1</accession>
<feature type="domain" description="RRM" evidence="5">
    <location>
        <begin position="69"/>
        <end position="149"/>
    </location>
</feature>
<evidence type="ECO:0000256" key="2">
    <source>
        <dbReference type="ARBA" id="ARBA00022884"/>
    </source>
</evidence>
<reference evidence="6" key="1">
    <citation type="submission" date="2021-01" db="EMBL/GenBank/DDBJ databases">
        <authorList>
            <person name="Corre E."/>
            <person name="Pelletier E."/>
            <person name="Niang G."/>
            <person name="Scheremetjew M."/>
            <person name="Finn R."/>
            <person name="Kale V."/>
            <person name="Holt S."/>
            <person name="Cochrane G."/>
            <person name="Meng A."/>
            <person name="Brown T."/>
            <person name="Cohen L."/>
        </authorList>
    </citation>
    <scope>NUCLEOTIDE SEQUENCE</scope>
    <source>
        <strain evidence="6">CCMP1510</strain>
    </source>
</reference>
<organism evidence="6">
    <name type="scientific">Aureoumbra lagunensis</name>
    <dbReference type="NCBI Taxonomy" id="44058"/>
    <lineage>
        <taxon>Eukaryota</taxon>
        <taxon>Sar</taxon>
        <taxon>Stramenopiles</taxon>
        <taxon>Ochrophyta</taxon>
        <taxon>Pelagophyceae</taxon>
        <taxon>Pelagomonadales</taxon>
        <taxon>Aureoumbra</taxon>
    </lineage>
</organism>